<dbReference type="PANTHER" id="PTHR45649:SF4">
    <property type="entry name" value="TRANSPORTER, PUTATIVE (EUROFUNG)-RELATED"/>
    <property type="match status" value="1"/>
</dbReference>
<feature type="transmembrane region" description="Helical" evidence="6">
    <location>
        <begin position="82"/>
        <end position="106"/>
    </location>
</feature>
<keyword evidence="8" id="KW-1185">Reference proteome</keyword>
<sequence>MSVGWITVILVLIALLNVASNITYLAAVTRDLFAFARDRGLPFSTWLGTIDRKRIIPVHAAMFSQVVACLLALIYIGSPLAFYAITSLGAVALLQCYSLSIGCLLWRRLTYPETLPPAKFSLGIWGIPINIAAVIYGFWAMFWACWPQTTPVTAGGFNWASPIFVLCLIIAGVYFVFKAKTEYVGPVTEVEGRKEHFR</sequence>
<dbReference type="InterPro" id="IPR002293">
    <property type="entry name" value="AA/rel_permease1"/>
</dbReference>
<feature type="transmembrane region" description="Helical" evidence="6">
    <location>
        <begin position="55"/>
        <end position="76"/>
    </location>
</feature>
<dbReference type="PANTHER" id="PTHR45649">
    <property type="entry name" value="AMINO-ACID PERMEASE BAT1"/>
    <property type="match status" value="1"/>
</dbReference>
<keyword evidence="2" id="KW-0813">Transport</keyword>
<comment type="caution">
    <text evidence="7">The sequence shown here is derived from an EMBL/GenBank/DDBJ whole genome shotgun (WGS) entry which is preliminary data.</text>
</comment>
<feature type="transmembrane region" description="Helical" evidence="6">
    <location>
        <begin position="118"/>
        <end position="139"/>
    </location>
</feature>
<evidence type="ECO:0000256" key="1">
    <source>
        <dbReference type="ARBA" id="ARBA00004141"/>
    </source>
</evidence>
<feature type="transmembrane region" description="Helical" evidence="6">
    <location>
        <begin position="159"/>
        <end position="177"/>
    </location>
</feature>
<protein>
    <recommendedName>
        <fullName evidence="9">Amino acid permease</fullName>
    </recommendedName>
</protein>
<feature type="transmembrane region" description="Helical" evidence="6">
    <location>
        <begin position="6"/>
        <end position="27"/>
    </location>
</feature>
<dbReference type="AlphaFoldDB" id="A0AAE0TP23"/>
<evidence type="ECO:0000256" key="5">
    <source>
        <dbReference type="ARBA" id="ARBA00023136"/>
    </source>
</evidence>
<accession>A0AAE0TP23</accession>
<name>A0AAE0TP23_9PEZI</name>
<reference evidence="7" key="1">
    <citation type="submission" date="2023-07" db="EMBL/GenBank/DDBJ databases">
        <title>Black Yeasts Isolated from many extreme environments.</title>
        <authorList>
            <person name="Coleine C."/>
            <person name="Stajich J.E."/>
            <person name="Selbmann L."/>
        </authorList>
    </citation>
    <scope>NUCLEOTIDE SEQUENCE</scope>
    <source>
        <strain evidence="7">CCFEE 5485</strain>
    </source>
</reference>
<organism evidence="7 8">
    <name type="scientific">Recurvomyces mirabilis</name>
    <dbReference type="NCBI Taxonomy" id="574656"/>
    <lineage>
        <taxon>Eukaryota</taxon>
        <taxon>Fungi</taxon>
        <taxon>Dikarya</taxon>
        <taxon>Ascomycota</taxon>
        <taxon>Pezizomycotina</taxon>
        <taxon>Dothideomycetes</taxon>
        <taxon>Dothideomycetidae</taxon>
        <taxon>Mycosphaerellales</taxon>
        <taxon>Teratosphaeriaceae</taxon>
        <taxon>Recurvomyces</taxon>
    </lineage>
</organism>
<dbReference type="EMBL" id="JAUTXT010000046">
    <property type="protein sequence ID" value="KAK3671130.1"/>
    <property type="molecule type" value="Genomic_DNA"/>
</dbReference>
<keyword evidence="4 6" id="KW-1133">Transmembrane helix</keyword>
<dbReference type="GO" id="GO:0016020">
    <property type="term" value="C:membrane"/>
    <property type="evidence" value="ECO:0007669"/>
    <property type="project" value="UniProtKB-SubCell"/>
</dbReference>
<evidence type="ECO:0000313" key="7">
    <source>
        <dbReference type="EMBL" id="KAK3671130.1"/>
    </source>
</evidence>
<evidence type="ECO:0000256" key="4">
    <source>
        <dbReference type="ARBA" id="ARBA00022989"/>
    </source>
</evidence>
<gene>
    <name evidence="7" type="ORF">LTR78_008931</name>
</gene>
<evidence type="ECO:0000256" key="2">
    <source>
        <dbReference type="ARBA" id="ARBA00022448"/>
    </source>
</evidence>
<dbReference type="Proteomes" id="UP001274830">
    <property type="component" value="Unassembled WGS sequence"/>
</dbReference>
<keyword evidence="3 6" id="KW-0812">Transmembrane</keyword>
<evidence type="ECO:0008006" key="9">
    <source>
        <dbReference type="Google" id="ProtNLM"/>
    </source>
</evidence>
<proteinExistence type="predicted"/>
<keyword evidence="5 6" id="KW-0472">Membrane</keyword>
<dbReference type="Pfam" id="PF13520">
    <property type="entry name" value="AA_permease_2"/>
    <property type="match status" value="1"/>
</dbReference>
<evidence type="ECO:0000256" key="6">
    <source>
        <dbReference type="SAM" id="Phobius"/>
    </source>
</evidence>
<evidence type="ECO:0000313" key="8">
    <source>
        <dbReference type="Proteomes" id="UP001274830"/>
    </source>
</evidence>
<dbReference type="Gene3D" id="1.20.1740.10">
    <property type="entry name" value="Amino acid/polyamine transporter I"/>
    <property type="match status" value="1"/>
</dbReference>
<evidence type="ECO:0000256" key="3">
    <source>
        <dbReference type="ARBA" id="ARBA00022692"/>
    </source>
</evidence>
<dbReference type="GO" id="GO:0022857">
    <property type="term" value="F:transmembrane transporter activity"/>
    <property type="evidence" value="ECO:0007669"/>
    <property type="project" value="InterPro"/>
</dbReference>
<comment type="subcellular location">
    <subcellularLocation>
        <location evidence="1">Membrane</location>
        <topology evidence="1">Multi-pass membrane protein</topology>
    </subcellularLocation>
</comment>